<keyword evidence="2" id="KW-1185">Reference proteome</keyword>
<protein>
    <submittedName>
        <fullName evidence="1">Uncharacterized protein</fullName>
    </submittedName>
</protein>
<comment type="caution">
    <text evidence="1">The sequence shown here is derived from an EMBL/GenBank/DDBJ whole genome shotgun (WGS) entry which is preliminary data.</text>
</comment>
<evidence type="ECO:0000313" key="1">
    <source>
        <dbReference type="EMBL" id="KAJ0184018.1"/>
    </source>
</evidence>
<gene>
    <name evidence="1" type="ORF">K1T71_000441</name>
</gene>
<organism evidence="1 2">
    <name type="scientific">Dendrolimus kikuchii</name>
    <dbReference type="NCBI Taxonomy" id="765133"/>
    <lineage>
        <taxon>Eukaryota</taxon>
        <taxon>Metazoa</taxon>
        <taxon>Ecdysozoa</taxon>
        <taxon>Arthropoda</taxon>
        <taxon>Hexapoda</taxon>
        <taxon>Insecta</taxon>
        <taxon>Pterygota</taxon>
        <taxon>Neoptera</taxon>
        <taxon>Endopterygota</taxon>
        <taxon>Lepidoptera</taxon>
        <taxon>Glossata</taxon>
        <taxon>Ditrysia</taxon>
        <taxon>Bombycoidea</taxon>
        <taxon>Lasiocampidae</taxon>
        <taxon>Dendrolimus</taxon>
    </lineage>
</organism>
<evidence type="ECO:0000313" key="2">
    <source>
        <dbReference type="Proteomes" id="UP000824533"/>
    </source>
</evidence>
<reference evidence="1 2" key="1">
    <citation type="journal article" date="2021" name="Front. Genet.">
        <title>Chromosome-Level Genome Assembly Reveals Significant Gene Expansion in the Toll and IMD Signaling Pathways of Dendrolimus kikuchii.</title>
        <authorList>
            <person name="Zhou J."/>
            <person name="Wu P."/>
            <person name="Xiong Z."/>
            <person name="Liu N."/>
            <person name="Zhao N."/>
            <person name="Ji M."/>
            <person name="Qiu Y."/>
            <person name="Yang B."/>
        </authorList>
    </citation>
    <scope>NUCLEOTIDE SEQUENCE [LARGE SCALE GENOMIC DNA]</scope>
    <source>
        <strain evidence="1">Ann1</strain>
    </source>
</reference>
<dbReference type="Proteomes" id="UP000824533">
    <property type="component" value="Linkage Group LG01"/>
</dbReference>
<proteinExistence type="predicted"/>
<accession>A0ACC1DK21</accession>
<name>A0ACC1DK21_9NEOP</name>
<dbReference type="EMBL" id="CM034387">
    <property type="protein sequence ID" value="KAJ0184018.1"/>
    <property type="molecule type" value="Genomic_DNA"/>
</dbReference>
<sequence length="596" mass="68381">MVHVGMVPNRAYGGRVFNPQKRLLCCLVALILLPTITIFIIWNCMVNLSSEDQMEERIVEMRSHLQFLQSQYSGRQEDIMSLQAKVFIERGNETPHHMVKNDNPSLSYEVMALLKNMSGSRSAEGVNTKSVQLMKYNFILKLLPHLMNHPDSLKPSYLLKSPKKYAGIVIGVPTVKRDKENYLMTTLRHLINGLESADYNSTLIVVMVGETNLKYILQTAHQIELELPRELKDGLIEVISAPAAYYPDLETVPRSLGDSAKRIKWRTKQNLDTIFLMAYCQSRGALYLMLEDDVIAKKGYLQEIKRFTAKTSVINPYWFFIEFCHIGGIGKLFKSPDLVHFIVYVQLFYRNMPIDWLLDSYIANRVCAHDKIAKLCGENKNKIRPKYKTSLFQHIGLYSSLKGKIQKVKVPFGHKTAYFPHDNPPVKKIISDITDHAEHTIKNAYEGKTFFWGAKPKKGDIIEFWFAQPTNIQSYVLRSGNADHVTDKFYATNIEVLPYLSAGNFSIVGFFDEFGIAEGGIAKDMGPLAAVRLRVNKDSNYWVILSEVEVPFNTVYLYIYVSLYHVFLRIIFKRRPILVGSRPWCKPRPEARGQIR</sequence>